<feature type="region of interest" description="Disordered" evidence="1">
    <location>
        <begin position="322"/>
        <end position="350"/>
    </location>
</feature>
<dbReference type="InParanoid" id="A0A2V0NZ89"/>
<feature type="region of interest" description="Disordered" evidence="1">
    <location>
        <begin position="1"/>
        <end position="30"/>
    </location>
</feature>
<dbReference type="Proteomes" id="UP000247498">
    <property type="component" value="Unassembled WGS sequence"/>
</dbReference>
<dbReference type="FunCoup" id="A0A2V0NZ89">
    <property type="interactions" value="679"/>
</dbReference>
<accession>A0A2V0NZ89</accession>
<reference evidence="2 3" key="1">
    <citation type="journal article" date="2018" name="Sci. Rep.">
        <title>Raphidocelis subcapitata (=Pseudokirchneriella subcapitata) provides an insight into genome evolution and environmental adaptations in the Sphaeropleales.</title>
        <authorList>
            <person name="Suzuki S."/>
            <person name="Yamaguchi H."/>
            <person name="Nakajima N."/>
            <person name="Kawachi M."/>
        </authorList>
    </citation>
    <scope>NUCLEOTIDE SEQUENCE [LARGE SCALE GENOMIC DNA]</scope>
    <source>
        <strain evidence="2 3">NIES-35</strain>
    </source>
</reference>
<sequence>MRASGVSTPARRCAGGGGAAAAAAPAPPLRARRAARAALRVHARGGGFGRGAPPMGGGGGPGGGGGGGGGTAWDPEGLLGAPREGLIERRMMQKQMEKDQEFAAAIMATKDDIRKQVLLRRSQRSPPDDPAELCEYFLSTNAEDMEFEVARCRPKLTPEFFKALDGLIGAARFKAPPSGLVSAQAAAQEDAAAAEAAQEERLAELELLRTYLEEASEAVDKAVVSTSSAVDRMKKLLTAKDKKAAIIEMAEANEIDVPLMDLLQQNIDGARAAGQDEAAAFMEKVKQAASKYLITAAPVAGASAVPAAPAALAGAGAPTSAGGLILPGSAPPPPPAQPGQQRPEEKKLII</sequence>
<evidence type="ECO:0000256" key="1">
    <source>
        <dbReference type="SAM" id="MobiDB-lite"/>
    </source>
</evidence>
<organism evidence="2 3">
    <name type="scientific">Raphidocelis subcapitata</name>
    <dbReference type="NCBI Taxonomy" id="307507"/>
    <lineage>
        <taxon>Eukaryota</taxon>
        <taxon>Viridiplantae</taxon>
        <taxon>Chlorophyta</taxon>
        <taxon>core chlorophytes</taxon>
        <taxon>Chlorophyceae</taxon>
        <taxon>CS clade</taxon>
        <taxon>Sphaeropleales</taxon>
        <taxon>Selenastraceae</taxon>
        <taxon>Raphidocelis</taxon>
    </lineage>
</organism>
<dbReference type="EMBL" id="BDRX01000028">
    <property type="protein sequence ID" value="GBF91992.1"/>
    <property type="molecule type" value="Genomic_DNA"/>
</dbReference>
<dbReference type="OrthoDB" id="513821at2759"/>
<comment type="caution">
    <text evidence="2">The sequence shown here is derived from an EMBL/GenBank/DDBJ whole genome shotgun (WGS) entry which is preliminary data.</text>
</comment>
<gene>
    <name evidence="2" type="ORF">Rsub_04716</name>
</gene>
<dbReference type="PANTHER" id="PTHR36333">
    <property type="entry name" value="DIMETHYLALLYL, ADENOSINE TRNA METHYLTHIOTRANSFERASE"/>
    <property type="match status" value="1"/>
</dbReference>
<dbReference type="AlphaFoldDB" id="A0A2V0NZ89"/>
<feature type="region of interest" description="Disordered" evidence="1">
    <location>
        <begin position="45"/>
        <end position="74"/>
    </location>
</feature>
<feature type="compositionally biased region" description="Gly residues" evidence="1">
    <location>
        <begin position="45"/>
        <end position="71"/>
    </location>
</feature>
<evidence type="ECO:0000313" key="3">
    <source>
        <dbReference type="Proteomes" id="UP000247498"/>
    </source>
</evidence>
<keyword evidence="3" id="KW-1185">Reference proteome</keyword>
<protein>
    <submittedName>
        <fullName evidence="2">Uncharacterized protein</fullName>
    </submittedName>
</protein>
<dbReference type="PANTHER" id="PTHR36333:SF1">
    <property type="entry name" value="DIMETHYLALLYL, ADENOSINE TRNA METHYLTHIOTRANSFERASE"/>
    <property type="match status" value="1"/>
</dbReference>
<name>A0A2V0NZ89_9CHLO</name>
<dbReference type="STRING" id="307507.A0A2V0NZ89"/>
<proteinExistence type="predicted"/>
<evidence type="ECO:0000313" key="2">
    <source>
        <dbReference type="EMBL" id="GBF91992.1"/>
    </source>
</evidence>